<protein>
    <submittedName>
        <fullName evidence="5">2-dehydro-3-deoxygluconokinase</fullName>
        <ecNumber evidence="5">2.7.1.45</ecNumber>
    </submittedName>
</protein>
<dbReference type="EMBL" id="MLJW01000138">
    <property type="protein sequence ID" value="OIQ97077.1"/>
    <property type="molecule type" value="Genomic_DNA"/>
</dbReference>
<name>A0A1J5SA06_9ZZZZ</name>
<dbReference type="InterPro" id="IPR002173">
    <property type="entry name" value="Carboh/pur_kinase_PfkB_CS"/>
</dbReference>
<keyword evidence="2 5" id="KW-0808">Transferase</keyword>
<comment type="caution">
    <text evidence="5">The sequence shown here is derived from an EMBL/GenBank/DDBJ whole genome shotgun (WGS) entry which is preliminary data.</text>
</comment>
<sequence>MLATVLFYPRRRLRRGGSPADFNANWDKKHRMDSIICFGEILWDVLPSGRYPGGAPFNVAYHLHRLGARVVLASAVGSDGLGRELLERLAAWGIDTGSVTLSTTLPTGTVEATLGATGDARYRIAAPVAWDAIAVDGELLSEAGRAKAVVFGSLALREEHNRGALESLLDSASSSTWRVFDVNLRAPHDDLALVGRYAQRVDLLKLNSAEAARIAEGAVEQPGLEEEHARVLASRTGARCVCVTAGERGAGLLRDGHWSWEPGRRVQVVDTVGAGDAFLARLLRGLVVGEGSASALTGACRLGEWVASHQGATPDYDASAPIGTA</sequence>
<dbReference type="InterPro" id="IPR050306">
    <property type="entry name" value="PfkB_Carbo_kinase"/>
</dbReference>
<reference evidence="5" key="1">
    <citation type="submission" date="2016-10" db="EMBL/GenBank/DDBJ databases">
        <title>Sequence of Gallionella enrichment culture.</title>
        <authorList>
            <person name="Poehlein A."/>
            <person name="Muehling M."/>
            <person name="Daniel R."/>
        </authorList>
    </citation>
    <scope>NUCLEOTIDE SEQUENCE</scope>
</reference>
<comment type="similarity">
    <text evidence="1">Belongs to the carbohydrate kinase PfkB family.</text>
</comment>
<evidence type="ECO:0000256" key="1">
    <source>
        <dbReference type="ARBA" id="ARBA00010688"/>
    </source>
</evidence>
<dbReference type="SUPFAM" id="SSF53613">
    <property type="entry name" value="Ribokinase-like"/>
    <property type="match status" value="1"/>
</dbReference>
<dbReference type="Gene3D" id="3.40.1190.20">
    <property type="match status" value="1"/>
</dbReference>
<dbReference type="InterPro" id="IPR011611">
    <property type="entry name" value="PfkB_dom"/>
</dbReference>
<evidence type="ECO:0000313" key="5">
    <source>
        <dbReference type="EMBL" id="OIQ97077.1"/>
    </source>
</evidence>
<accession>A0A1J5SA06</accession>
<evidence type="ECO:0000259" key="4">
    <source>
        <dbReference type="Pfam" id="PF00294"/>
    </source>
</evidence>
<evidence type="ECO:0000256" key="3">
    <source>
        <dbReference type="ARBA" id="ARBA00022777"/>
    </source>
</evidence>
<dbReference type="EC" id="2.7.1.45" evidence="5"/>
<dbReference type="InterPro" id="IPR029056">
    <property type="entry name" value="Ribokinase-like"/>
</dbReference>
<dbReference type="CDD" id="cd01167">
    <property type="entry name" value="bac_FRK"/>
    <property type="match status" value="1"/>
</dbReference>
<feature type="domain" description="Carbohydrate kinase PfkB" evidence="4">
    <location>
        <begin position="50"/>
        <end position="314"/>
    </location>
</feature>
<proteinExistence type="inferred from homology"/>
<evidence type="ECO:0000256" key="2">
    <source>
        <dbReference type="ARBA" id="ARBA00022679"/>
    </source>
</evidence>
<dbReference type="PANTHER" id="PTHR43085">
    <property type="entry name" value="HEXOKINASE FAMILY MEMBER"/>
    <property type="match status" value="1"/>
</dbReference>
<dbReference type="GO" id="GO:0008673">
    <property type="term" value="F:2-dehydro-3-deoxygluconokinase activity"/>
    <property type="evidence" value="ECO:0007669"/>
    <property type="project" value="UniProtKB-EC"/>
</dbReference>
<gene>
    <name evidence="5" type="primary">kdgK_4</name>
    <name evidence="5" type="ORF">GALL_209020</name>
</gene>
<dbReference type="Pfam" id="PF00294">
    <property type="entry name" value="PfkB"/>
    <property type="match status" value="1"/>
</dbReference>
<dbReference type="AlphaFoldDB" id="A0A1J5SA06"/>
<dbReference type="PROSITE" id="PS00583">
    <property type="entry name" value="PFKB_KINASES_1"/>
    <property type="match status" value="1"/>
</dbReference>
<organism evidence="5">
    <name type="scientific">mine drainage metagenome</name>
    <dbReference type="NCBI Taxonomy" id="410659"/>
    <lineage>
        <taxon>unclassified sequences</taxon>
        <taxon>metagenomes</taxon>
        <taxon>ecological metagenomes</taxon>
    </lineage>
</organism>
<keyword evidence="3 5" id="KW-0418">Kinase</keyword>
<dbReference type="PANTHER" id="PTHR43085:SF57">
    <property type="entry name" value="CARBOHYDRATE KINASE PFKB DOMAIN-CONTAINING PROTEIN"/>
    <property type="match status" value="1"/>
</dbReference>